<dbReference type="InterPro" id="IPR029063">
    <property type="entry name" value="SAM-dependent_MTases_sf"/>
</dbReference>
<evidence type="ECO:0000313" key="2">
    <source>
        <dbReference type="EMBL" id="CAD6524715.1"/>
    </source>
</evidence>
<feature type="domain" description="Methyltransferase type 11" evidence="1">
    <location>
        <begin position="23"/>
        <end position="116"/>
    </location>
</feature>
<dbReference type="RefSeq" id="WP_201641785.1">
    <property type="nucleotide sequence ID" value="NZ_CAJHCP010000003.1"/>
</dbReference>
<reference evidence="2 3" key="1">
    <citation type="submission" date="2020-10" db="EMBL/GenBank/DDBJ databases">
        <authorList>
            <person name="Peeters C."/>
        </authorList>
    </citation>
    <scope>NUCLEOTIDE SEQUENCE [LARGE SCALE GENOMIC DNA]</scope>
    <source>
        <strain evidence="2 3">LMG 28140</strain>
    </source>
</reference>
<sequence>MNNYDFCIQWILDHLQGEQTRVLDYGCGAGRIVAELRRREIDSYGCDIFYEASDYAASVDRSLFGTAIRPMEGDIIPFESASFDLVVNNQVMEHVEDLDVVLAEIKRVLKPGGTVINLFPHKGVWREGHCGVPFLHWFPKGSRSRVYYAAALRSLGAGYNKRDVGIVRWSEDTCAWLDKWTHYRTRKEIHTMYTHYFCDIRHIEDDWLQARLGQRKTMAAWLPTMTQKLVVTKMCGLIFLARKPA</sequence>
<keyword evidence="2" id="KW-0830">Ubiquinone</keyword>
<evidence type="ECO:0000313" key="3">
    <source>
        <dbReference type="Proteomes" id="UP000598032"/>
    </source>
</evidence>
<comment type="caution">
    <text evidence="2">The sequence shown here is derived from an EMBL/GenBank/DDBJ whole genome shotgun (WGS) entry which is preliminary data.</text>
</comment>
<dbReference type="GO" id="GO:0032259">
    <property type="term" value="P:methylation"/>
    <property type="evidence" value="ECO:0007669"/>
    <property type="project" value="UniProtKB-KW"/>
</dbReference>
<name>A0ABM8NGZ6_9BURK</name>
<dbReference type="PANTHER" id="PTHR43861">
    <property type="entry name" value="TRANS-ACONITATE 2-METHYLTRANSFERASE-RELATED"/>
    <property type="match status" value="1"/>
</dbReference>
<dbReference type="EC" id="2.1.1.222" evidence="2"/>
<dbReference type="Gene3D" id="3.40.50.150">
    <property type="entry name" value="Vaccinia Virus protein VP39"/>
    <property type="match status" value="1"/>
</dbReference>
<dbReference type="CDD" id="cd02440">
    <property type="entry name" value="AdoMet_MTases"/>
    <property type="match status" value="1"/>
</dbReference>
<protein>
    <submittedName>
        <fullName evidence="2">Ubiquinone biosynthesis O-methyltransferase, mitochondrial</fullName>
        <ecNumber evidence="2">2.1.1.222</ecNumber>
    </submittedName>
</protein>
<keyword evidence="2" id="KW-0808">Transferase</keyword>
<gene>
    <name evidence="2" type="primary">COQ3_2</name>
    <name evidence="2" type="ORF">LMG28140_01671</name>
</gene>
<dbReference type="Proteomes" id="UP000598032">
    <property type="component" value="Unassembled WGS sequence"/>
</dbReference>
<dbReference type="InterPro" id="IPR013216">
    <property type="entry name" value="Methyltransf_11"/>
</dbReference>
<accession>A0ABM8NGZ6</accession>
<dbReference type="Pfam" id="PF08241">
    <property type="entry name" value="Methyltransf_11"/>
    <property type="match status" value="1"/>
</dbReference>
<organism evidence="2 3">
    <name type="scientific">Paraburkholderia metrosideri</name>
    <dbReference type="NCBI Taxonomy" id="580937"/>
    <lineage>
        <taxon>Bacteria</taxon>
        <taxon>Pseudomonadati</taxon>
        <taxon>Pseudomonadota</taxon>
        <taxon>Betaproteobacteria</taxon>
        <taxon>Burkholderiales</taxon>
        <taxon>Burkholderiaceae</taxon>
        <taxon>Paraburkholderia</taxon>
    </lineage>
</organism>
<evidence type="ECO:0000259" key="1">
    <source>
        <dbReference type="Pfam" id="PF08241"/>
    </source>
</evidence>
<dbReference type="SUPFAM" id="SSF53335">
    <property type="entry name" value="S-adenosyl-L-methionine-dependent methyltransferases"/>
    <property type="match status" value="1"/>
</dbReference>
<dbReference type="GO" id="GO:0102208">
    <property type="term" value="F:2-polyprenyl-6-hydroxyphenol methylase activity"/>
    <property type="evidence" value="ECO:0007669"/>
    <property type="project" value="UniProtKB-EC"/>
</dbReference>
<proteinExistence type="predicted"/>
<dbReference type="EMBL" id="CAJHCP010000003">
    <property type="protein sequence ID" value="CAD6524715.1"/>
    <property type="molecule type" value="Genomic_DNA"/>
</dbReference>
<keyword evidence="2" id="KW-0489">Methyltransferase</keyword>
<keyword evidence="3" id="KW-1185">Reference proteome</keyword>